<dbReference type="GO" id="GO:0000145">
    <property type="term" value="C:exocyst"/>
    <property type="evidence" value="ECO:0007669"/>
    <property type="project" value="InterPro"/>
</dbReference>
<dbReference type="Proteomes" id="UP000015105">
    <property type="component" value="Chromosome 2D"/>
</dbReference>
<evidence type="ECO:0000313" key="8">
    <source>
        <dbReference type="Proteomes" id="UP000015105"/>
    </source>
</evidence>
<comment type="similarity">
    <text evidence="1 3">Belongs to the EXO70 family.</text>
</comment>
<keyword evidence="8" id="KW-1185">Reference proteome</keyword>
<keyword evidence="4" id="KW-0175">Coiled coil</keyword>
<protein>
    <recommendedName>
        <fullName evidence="3">Exocyst subunit Exo70 family protein</fullName>
    </recommendedName>
</protein>
<reference evidence="7" key="5">
    <citation type="journal article" date="2021" name="G3 (Bethesda)">
        <title>Aegilops tauschii genome assembly Aet v5.0 features greater sequence contiguity and improved annotation.</title>
        <authorList>
            <person name="Wang L."/>
            <person name="Zhu T."/>
            <person name="Rodriguez J.C."/>
            <person name="Deal K.R."/>
            <person name="Dubcovsky J."/>
            <person name="McGuire P.E."/>
            <person name="Lux T."/>
            <person name="Spannagl M."/>
            <person name="Mayer K.F.X."/>
            <person name="Baldrich P."/>
            <person name="Meyers B.C."/>
            <person name="Huo N."/>
            <person name="Gu Y.Q."/>
            <person name="Zhou H."/>
            <person name="Devos K.M."/>
            <person name="Bennetzen J.L."/>
            <person name="Unver T."/>
            <person name="Budak H."/>
            <person name="Gulick P.J."/>
            <person name="Galiba G."/>
            <person name="Kalapos B."/>
            <person name="Nelson D.R."/>
            <person name="Li P."/>
            <person name="You F.M."/>
            <person name="Luo M.C."/>
            <person name="Dvorak J."/>
        </authorList>
    </citation>
    <scope>NUCLEOTIDE SEQUENCE [LARGE SCALE GENOMIC DNA]</scope>
    <source>
        <strain evidence="7">cv. AL8/78</strain>
    </source>
</reference>
<dbReference type="InterPro" id="IPR046364">
    <property type="entry name" value="Exo70_C"/>
</dbReference>
<evidence type="ECO:0000256" key="1">
    <source>
        <dbReference type="ARBA" id="ARBA00006756"/>
    </source>
</evidence>
<reference evidence="7" key="4">
    <citation type="submission" date="2019-03" db="UniProtKB">
        <authorList>
            <consortium name="EnsemblPlants"/>
        </authorList>
    </citation>
    <scope>IDENTIFICATION</scope>
</reference>
<reference evidence="8" key="1">
    <citation type="journal article" date="2014" name="Science">
        <title>Ancient hybridizations among the ancestral genomes of bread wheat.</title>
        <authorList>
            <consortium name="International Wheat Genome Sequencing Consortium,"/>
            <person name="Marcussen T."/>
            <person name="Sandve S.R."/>
            <person name="Heier L."/>
            <person name="Spannagl M."/>
            <person name="Pfeifer M."/>
            <person name="Jakobsen K.S."/>
            <person name="Wulff B.B."/>
            <person name="Steuernagel B."/>
            <person name="Mayer K.F."/>
            <person name="Olsen O.A."/>
        </authorList>
    </citation>
    <scope>NUCLEOTIDE SEQUENCE [LARGE SCALE GENOMIC DNA]</scope>
    <source>
        <strain evidence="8">cv. AL8/78</strain>
    </source>
</reference>
<dbReference type="InterPro" id="IPR004140">
    <property type="entry name" value="Exo70"/>
</dbReference>
<organism evidence="7 8">
    <name type="scientific">Aegilops tauschii subsp. strangulata</name>
    <name type="common">Goatgrass</name>
    <dbReference type="NCBI Taxonomy" id="200361"/>
    <lineage>
        <taxon>Eukaryota</taxon>
        <taxon>Viridiplantae</taxon>
        <taxon>Streptophyta</taxon>
        <taxon>Embryophyta</taxon>
        <taxon>Tracheophyta</taxon>
        <taxon>Spermatophyta</taxon>
        <taxon>Magnoliopsida</taxon>
        <taxon>Liliopsida</taxon>
        <taxon>Poales</taxon>
        <taxon>Poaceae</taxon>
        <taxon>BOP clade</taxon>
        <taxon>Pooideae</taxon>
        <taxon>Triticodae</taxon>
        <taxon>Triticeae</taxon>
        <taxon>Triticinae</taxon>
        <taxon>Aegilops</taxon>
    </lineage>
</organism>
<dbReference type="GO" id="GO:0006887">
    <property type="term" value="P:exocytosis"/>
    <property type="evidence" value="ECO:0007669"/>
    <property type="project" value="UniProtKB-KW"/>
</dbReference>
<dbReference type="EnsemblPlants" id="AET2Gv21248400.1">
    <property type="protein sequence ID" value="AET2Gv21248400.1"/>
    <property type="gene ID" value="AET2Gv21248400"/>
</dbReference>
<dbReference type="Pfam" id="PF20669">
    <property type="entry name" value="Exo70_N"/>
    <property type="match status" value="1"/>
</dbReference>
<reference evidence="8" key="2">
    <citation type="journal article" date="2017" name="Nat. Plants">
        <title>The Aegilops tauschii genome reveals multiple impacts of transposons.</title>
        <authorList>
            <person name="Zhao G."/>
            <person name="Zou C."/>
            <person name="Li K."/>
            <person name="Wang K."/>
            <person name="Li T."/>
            <person name="Gao L."/>
            <person name="Zhang X."/>
            <person name="Wang H."/>
            <person name="Yang Z."/>
            <person name="Liu X."/>
            <person name="Jiang W."/>
            <person name="Mao L."/>
            <person name="Kong X."/>
            <person name="Jiao Y."/>
            <person name="Jia J."/>
        </authorList>
    </citation>
    <scope>NUCLEOTIDE SEQUENCE [LARGE SCALE GENOMIC DNA]</scope>
    <source>
        <strain evidence="8">cv. AL8/78</strain>
    </source>
</reference>
<keyword evidence="5" id="KW-0472">Membrane</keyword>
<dbReference type="GO" id="GO:0015031">
    <property type="term" value="P:protein transport"/>
    <property type="evidence" value="ECO:0007669"/>
    <property type="project" value="UniProtKB-KW"/>
</dbReference>
<comment type="function">
    <text evidence="3">Component of the exocyst complex.</text>
</comment>
<dbReference type="InterPro" id="IPR016159">
    <property type="entry name" value="Cullin_repeat-like_dom_sf"/>
</dbReference>
<evidence type="ECO:0000256" key="3">
    <source>
        <dbReference type="RuleBase" id="RU365026"/>
    </source>
</evidence>
<dbReference type="Pfam" id="PF03081">
    <property type="entry name" value="Exo70_C"/>
    <property type="match status" value="1"/>
</dbReference>
<dbReference type="EnsemblPlants" id="AET2Gv21248400.2">
    <property type="protein sequence ID" value="AET2Gv21248400.2"/>
    <property type="gene ID" value="AET2Gv21248400"/>
</dbReference>
<dbReference type="Gene3D" id="1.20.1280.170">
    <property type="entry name" value="Exocyst complex component Exo70"/>
    <property type="match status" value="2"/>
</dbReference>
<feature type="domain" description="Exocyst complex subunit Exo70 C-terminal" evidence="6">
    <location>
        <begin position="295"/>
        <end position="721"/>
    </location>
</feature>
<dbReference type="STRING" id="200361.A0A453DHZ7"/>
<sequence length="731" mass="81684">SSIISAIYIYFPLSVFPFYFFFNQPRSTTRDRDMERAAAAEAEAALLREKANLLRESMRRSEAVREGSAAAVDSIGRRMAAVDEAVRPAQARTWSAYRAHDNVARSLRAVEAVVRHLDAVREAESVILESASKGVTAYLDAVDNLKSAEDFFTSKRIGKAGDDALKRVDELLRKAAAELENEFSRVLSECSKPVELEQLLKCLPSRSSAKDSAESQPNPGAVLSLPTLIDPRYVPRLSKLAQKSVQLGCHKQFVKIYRDTRSSTLELTLKQLGVEYVTAEEVQTAQAESRDAKITHWIRCLQIAVKLLFPSERALCDQIFEGKHAWKDHCFAAATSKSLLNLLSFGQAISKSKTSPDKVFLLLDMFDRTLELQSEVEAVFAGDECAENRKSASTLVKCLAQAAKKTLIDFKDSIVKESPKNTSTDGDVHPLTSYVGNYIKYLMDYQSSLKLIFQESSNGDGTKSGLVSEISGLIHAVETNLDVKAKQYKDHALGILFLMNNINYIVRSIRRYIKSIQLRETQEIEISLIGWNNHFLVLSSEAKDLVGDDWIQRRRRTVQQHATQYKRVAWGKVLDCLSAQGLTSSVGSATEGIAGSVGSIGSHSSTTSTSVIKARLELSFNAMCTLLCLFWCFFLAISFMVLLSNIIRFKSFNKQFEEVCQTQMNWAIPDKELRDNLILAVAEVLLPAYRSFLKRFGPLVENSHHASKYMKYTPEALEQTLGNLFAKKLPQ</sequence>
<keyword evidence="3" id="KW-0653">Protein transport</keyword>
<dbReference type="Gramene" id="AET2Gv21248400.2">
    <property type="protein sequence ID" value="AET2Gv21248400.2"/>
    <property type="gene ID" value="AET2Gv21248400"/>
</dbReference>
<feature type="transmembrane region" description="Helical" evidence="5">
    <location>
        <begin position="6"/>
        <end position="22"/>
    </location>
</feature>
<evidence type="ECO:0000256" key="4">
    <source>
        <dbReference type="SAM" id="Coils"/>
    </source>
</evidence>
<dbReference type="PANTHER" id="PTHR12542:SF112">
    <property type="entry name" value="EXOCYST SUBUNIT EXO70 FAMILY PROTEIN"/>
    <property type="match status" value="1"/>
</dbReference>
<keyword evidence="3" id="KW-0268">Exocytosis</keyword>
<proteinExistence type="inferred from homology"/>
<dbReference type="SUPFAM" id="SSF74788">
    <property type="entry name" value="Cullin repeat-like"/>
    <property type="match status" value="1"/>
</dbReference>
<dbReference type="AlphaFoldDB" id="A0A453DHZ7"/>
<dbReference type="GO" id="GO:0005546">
    <property type="term" value="F:phosphatidylinositol-4,5-bisphosphate binding"/>
    <property type="evidence" value="ECO:0007669"/>
    <property type="project" value="InterPro"/>
</dbReference>
<evidence type="ECO:0000259" key="6">
    <source>
        <dbReference type="Pfam" id="PF03081"/>
    </source>
</evidence>
<keyword evidence="2 3" id="KW-0813">Transport</keyword>
<reference evidence="7" key="3">
    <citation type="journal article" date="2017" name="Nature">
        <title>Genome sequence of the progenitor of the wheat D genome Aegilops tauschii.</title>
        <authorList>
            <person name="Luo M.C."/>
            <person name="Gu Y.Q."/>
            <person name="Puiu D."/>
            <person name="Wang H."/>
            <person name="Twardziok S.O."/>
            <person name="Deal K.R."/>
            <person name="Huo N."/>
            <person name="Zhu T."/>
            <person name="Wang L."/>
            <person name="Wang Y."/>
            <person name="McGuire P.E."/>
            <person name="Liu S."/>
            <person name="Long H."/>
            <person name="Ramasamy R.K."/>
            <person name="Rodriguez J.C."/>
            <person name="Van S.L."/>
            <person name="Yuan L."/>
            <person name="Wang Z."/>
            <person name="Xia Z."/>
            <person name="Xiao L."/>
            <person name="Anderson O.D."/>
            <person name="Ouyang S."/>
            <person name="Liang Y."/>
            <person name="Zimin A.V."/>
            <person name="Pertea G."/>
            <person name="Qi P."/>
            <person name="Bennetzen J.L."/>
            <person name="Dai X."/>
            <person name="Dawson M.W."/>
            <person name="Muller H.G."/>
            <person name="Kugler K."/>
            <person name="Rivarola-Duarte L."/>
            <person name="Spannagl M."/>
            <person name="Mayer K.F.X."/>
            <person name="Lu F.H."/>
            <person name="Bevan M.W."/>
            <person name="Leroy P."/>
            <person name="Li P."/>
            <person name="You F.M."/>
            <person name="Sun Q."/>
            <person name="Liu Z."/>
            <person name="Lyons E."/>
            <person name="Wicker T."/>
            <person name="Salzberg S.L."/>
            <person name="Devos K.M."/>
            <person name="Dvorak J."/>
        </authorList>
    </citation>
    <scope>NUCLEOTIDE SEQUENCE [LARGE SCALE GENOMIC DNA]</scope>
    <source>
        <strain evidence="7">cv. AL8/78</strain>
    </source>
</reference>
<dbReference type="Gramene" id="AET2Gv21248400.1">
    <property type="protein sequence ID" value="AET2Gv21248400.1"/>
    <property type="gene ID" value="AET2Gv21248400"/>
</dbReference>
<feature type="transmembrane region" description="Helical" evidence="5">
    <location>
        <begin position="620"/>
        <end position="643"/>
    </location>
</feature>
<evidence type="ECO:0000256" key="2">
    <source>
        <dbReference type="ARBA" id="ARBA00022448"/>
    </source>
</evidence>
<name>A0A453DHZ7_AEGTS</name>
<accession>A0A453DHZ7</accession>
<dbReference type="PANTHER" id="PTHR12542">
    <property type="entry name" value="EXOCYST COMPLEX PROTEIN EXO70"/>
    <property type="match status" value="1"/>
</dbReference>
<keyword evidence="5" id="KW-0812">Transmembrane</keyword>
<evidence type="ECO:0000256" key="5">
    <source>
        <dbReference type="SAM" id="Phobius"/>
    </source>
</evidence>
<feature type="coiled-coil region" evidence="4">
    <location>
        <begin position="30"/>
        <end position="57"/>
    </location>
</feature>
<evidence type="ECO:0000313" key="7">
    <source>
        <dbReference type="EnsemblPlants" id="AET2Gv21248400.2"/>
    </source>
</evidence>
<keyword evidence="5" id="KW-1133">Transmembrane helix</keyword>